<accession>A0A0C3C8Z1</accession>
<dbReference type="OrthoDB" id="5424209at2759"/>
<protein>
    <submittedName>
        <fullName evidence="1">Uncharacterized protein</fullName>
    </submittedName>
</protein>
<dbReference type="Proteomes" id="UP000053424">
    <property type="component" value="Unassembled WGS sequence"/>
</dbReference>
<evidence type="ECO:0000313" key="1">
    <source>
        <dbReference type="EMBL" id="KIM40674.1"/>
    </source>
</evidence>
<keyword evidence="2" id="KW-1185">Reference proteome</keyword>
<reference evidence="1 2" key="1">
    <citation type="submission" date="2014-04" db="EMBL/GenBank/DDBJ databases">
        <authorList>
            <consortium name="DOE Joint Genome Institute"/>
            <person name="Kuo A."/>
            <person name="Gay G."/>
            <person name="Dore J."/>
            <person name="Kohler A."/>
            <person name="Nagy L.G."/>
            <person name="Floudas D."/>
            <person name="Copeland A."/>
            <person name="Barry K.W."/>
            <person name="Cichocki N."/>
            <person name="Veneault-Fourrey C."/>
            <person name="LaButti K."/>
            <person name="Lindquist E.A."/>
            <person name="Lipzen A."/>
            <person name="Lundell T."/>
            <person name="Morin E."/>
            <person name="Murat C."/>
            <person name="Sun H."/>
            <person name="Tunlid A."/>
            <person name="Henrissat B."/>
            <person name="Grigoriev I.V."/>
            <person name="Hibbett D.S."/>
            <person name="Martin F."/>
            <person name="Nordberg H.P."/>
            <person name="Cantor M.N."/>
            <person name="Hua S.X."/>
        </authorList>
    </citation>
    <scope>NUCLEOTIDE SEQUENCE [LARGE SCALE GENOMIC DNA]</scope>
    <source>
        <strain evidence="2">h7</strain>
    </source>
</reference>
<reference evidence="2" key="2">
    <citation type="submission" date="2015-01" db="EMBL/GenBank/DDBJ databases">
        <title>Evolutionary Origins and Diversification of the Mycorrhizal Mutualists.</title>
        <authorList>
            <consortium name="DOE Joint Genome Institute"/>
            <consortium name="Mycorrhizal Genomics Consortium"/>
            <person name="Kohler A."/>
            <person name="Kuo A."/>
            <person name="Nagy L.G."/>
            <person name="Floudas D."/>
            <person name="Copeland A."/>
            <person name="Barry K.W."/>
            <person name="Cichocki N."/>
            <person name="Veneault-Fourrey C."/>
            <person name="LaButti K."/>
            <person name="Lindquist E.A."/>
            <person name="Lipzen A."/>
            <person name="Lundell T."/>
            <person name="Morin E."/>
            <person name="Murat C."/>
            <person name="Riley R."/>
            <person name="Ohm R."/>
            <person name="Sun H."/>
            <person name="Tunlid A."/>
            <person name="Henrissat B."/>
            <person name="Grigoriev I.V."/>
            <person name="Hibbett D.S."/>
            <person name="Martin F."/>
        </authorList>
    </citation>
    <scope>NUCLEOTIDE SEQUENCE [LARGE SCALE GENOMIC DNA]</scope>
    <source>
        <strain evidence="2">h7</strain>
    </source>
</reference>
<proteinExistence type="predicted"/>
<dbReference type="AlphaFoldDB" id="A0A0C3C8Z1"/>
<name>A0A0C3C8Z1_HEBCY</name>
<organism evidence="1 2">
    <name type="scientific">Hebeloma cylindrosporum</name>
    <dbReference type="NCBI Taxonomy" id="76867"/>
    <lineage>
        <taxon>Eukaryota</taxon>
        <taxon>Fungi</taxon>
        <taxon>Dikarya</taxon>
        <taxon>Basidiomycota</taxon>
        <taxon>Agaricomycotina</taxon>
        <taxon>Agaricomycetes</taxon>
        <taxon>Agaricomycetidae</taxon>
        <taxon>Agaricales</taxon>
        <taxon>Agaricineae</taxon>
        <taxon>Hymenogastraceae</taxon>
        <taxon>Hebeloma</taxon>
    </lineage>
</organism>
<gene>
    <name evidence="1" type="ORF">M413DRAFT_166159</name>
</gene>
<dbReference type="EMBL" id="KN831782">
    <property type="protein sequence ID" value="KIM40674.1"/>
    <property type="molecule type" value="Genomic_DNA"/>
</dbReference>
<evidence type="ECO:0000313" key="2">
    <source>
        <dbReference type="Proteomes" id="UP000053424"/>
    </source>
</evidence>
<dbReference type="HOGENOM" id="CLU_1090112_0_0_1"/>
<sequence length="255" mass="28379">MFLDDVVFKATRLIDKYPNAYRDFYGSGTPCIFKSGPGWYVRNGPEPQGIEREARPVYRHPIGRTWLSIGNHDLDSIGVKWTSIDPVADADAGEAKPFCFLIIFVGVKPHSLLYDPAVAAAVVVKQIFVDADFRAIEVAFVESKVTRSVATGPKLLSFHLLFDDVPELRNPLTPTLGLHCTPQVPHFEGIGALYFRLGKDDKRTTILTCAHVVHPSAIYANTGVMPKNTNEAREERTIDNLHQCIIVCRDVSWAT</sequence>